<gene>
    <name evidence="2" type="ORF">NCTC10118_00007</name>
</gene>
<reference evidence="2 3" key="1">
    <citation type="submission" date="2019-01" db="EMBL/GenBank/DDBJ databases">
        <authorList>
            <consortium name="Pathogen Informatics"/>
        </authorList>
    </citation>
    <scope>NUCLEOTIDE SEQUENCE [LARGE SCALE GENOMIC DNA]</scope>
    <source>
        <strain evidence="2 3">NCTC10118</strain>
    </source>
</reference>
<dbReference type="AlphaFoldDB" id="A0A449AC72"/>
<keyword evidence="1" id="KW-0472">Membrane</keyword>
<evidence type="ECO:0000256" key="1">
    <source>
        <dbReference type="SAM" id="Phobius"/>
    </source>
</evidence>
<keyword evidence="1" id="KW-0812">Transmembrane</keyword>
<evidence type="ECO:0000313" key="3">
    <source>
        <dbReference type="Proteomes" id="UP000289952"/>
    </source>
</evidence>
<name>A0A449AC72_9BACT</name>
<dbReference type="RefSeq" id="WP_408634229.1">
    <property type="nucleotide sequence ID" value="NZ_LR214972.1"/>
</dbReference>
<feature type="transmembrane region" description="Helical" evidence="1">
    <location>
        <begin position="6"/>
        <end position="31"/>
    </location>
</feature>
<proteinExistence type="predicted"/>
<keyword evidence="1" id="KW-1133">Transmembrane helix</keyword>
<dbReference type="Proteomes" id="UP000289952">
    <property type="component" value="Chromosome"/>
</dbReference>
<keyword evidence="3" id="KW-1185">Reference proteome</keyword>
<dbReference type="NCBIfam" id="NF045955">
    <property type="entry name" value="MHO_4530_fam"/>
    <property type="match status" value="1"/>
</dbReference>
<protein>
    <submittedName>
        <fullName evidence="2">Uncharacterized protein</fullName>
    </submittedName>
</protein>
<evidence type="ECO:0000313" key="2">
    <source>
        <dbReference type="EMBL" id="VEU62423.1"/>
    </source>
</evidence>
<organism evidence="2 3">
    <name type="scientific">Mycoplasmopsis bovirhinis</name>
    <dbReference type="NCBI Taxonomy" id="29553"/>
    <lineage>
        <taxon>Bacteria</taxon>
        <taxon>Bacillati</taxon>
        <taxon>Mycoplasmatota</taxon>
        <taxon>Mycoplasmoidales</taxon>
        <taxon>Metamycoplasmataceae</taxon>
        <taxon>Mycoplasmopsis</taxon>
    </lineage>
</organism>
<sequence length="543" mass="65237">MSLYFGLIFLFSLLLTSVLTLALIFCIYLYYFASWDIMHYEIDMNNLRVIRLNKRNKYLATVLDVKNSSVGMFKYGSLKEFLGYFDDDSKLNINKILADSYITNVTYKLDVKLNDDIIKKTHFLTWFLFKIEKFIIRKHQTHLTIYATSTNKFLCTLTWSKWFSNKKLFKFDDFKQSEDKLAKWKNFVVVGFLLKTSKYNYPFFNTDLKIILKTVNLKKRYVKVFKDQDIIYLLIKNLSSFKYNSLLKKISYLNNYSNLNDYYYKLTIFRYPLLNTLYYKHNLKEILNYALYNLYITKKPNDYINFKASLLKDEKYLNFTKSLNLYKTLNANSQDFDLFIQEVTNTEYIDEKISLDLVKTDIWHQEISKDQIDFFQAIPYLEYKYQNLWFDYLDNYAKTENKAILVKLSQERFLRTDFLINDTKAICLLYADYDDFSFNRLNTKILLHGKLNFKYGVYLTNITKSTYNLVSALQNLKYIVLSKELCLQLKNWALIFSCFHLVKLAREKNITVIFEQIDPNWETLIFEKLQIEYTLKTFVKLEK</sequence>
<accession>A0A449AC72</accession>
<dbReference type="EMBL" id="LR214972">
    <property type="protein sequence ID" value="VEU62423.1"/>
    <property type="molecule type" value="Genomic_DNA"/>
</dbReference>